<keyword evidence="1" id="KW-0472">Membrane</keyword>
<feature type="transmembrane region" description="Helical" evidence="1">
    <location>
        <begin position="103"/>
        <end position="125"/>
    </location>
</feature>
<dbReference type="AlphaFoldDB" id="A0A076EVM2"/>
<dbReference type="eggNOG" id="ENOG5031FTF">
    <property type="taxonomic scope" value="Bacteria"/>
</dbReference>
<organism evidence="3 4">
    <name type="scientific">Rhodococcus opacus</name>
    <name type="common">Nocardia opaca</name>
    <dbReference type="NCBI Taxonomy" id="37919"/>
    <lineage>
        <taxon>Bacteria</taxon>
        <taxon>Bacillati</taxon>
        <taxon>Actinomycetota</taxon>
        <taxon>Actinomycetes</taxon>
        <taxon>Mycobacteriales</taxon>
        <taxon>Nocardiaceae</taxon>
        <taxon>Rhodococcus</taxon>
    </lineage>
</organism>
<accession>A0A076EVM2</accession>
<dbReference type="Pfam" id="PF12158">
    <property type="entry name" value="DUF3592"/>
    <property type="match status" value="1"/>
</dbReference>
<protein>
    <recommendedName>
        <fullName evidence="2">DUF3592 domain-containing protein</fullName>
    </recommendedName>
</protein>
<dbReference type="EMBL" id="CP008947">
    <property type="protein sequence ID" value="AII09438.1"/>
    <property type="molecule type" value="Genomic_DNA"/>
</dbReference>
<keyword evidence="1" id="KW-0812">Transmembrane</keyword>
<dbReference type="Proteomes" id="UP000028488">
    <property type="component" value="Chromosome"/>
</dbReference>
<keyword evidence="1" id="KW-1133">Transmembrane helix</keyword>
<gene>
    <name evidence="3" type="ORF">EP51_34275</name>
</gene>
<reference evidence="3 4" key="1">
    <citation type="submission" date="2014-07" db="EMBL/GenBank/DDBJ databases">
        <title>Genome Sequence of Rhodococcus opacus Strain R7, a Biodegrader of Mono- and Polycyclic Aromatic Hydrocarbons.</title>
        <authorList>
            <person name="Di Gennaro P."/>
            <person name="Zampolli J."/>
            <person name="Presti I."/>
            <person name="Cappelletti M."/>
            <person name="D'Ursi P."/>
            <person name="Orro A."/>
            <person name="Mezzelani A."/>
            <person name="Milanesi L."/>
        </authorList>
    </citation>
    <scope>NUCLEOTIDE SEQUENCE [LARGE SCALE GENOMIC DNA]</scope>
    <source>
        <strain evidence="3 4">R7</strain>
    </source>
</reference>
<dbReference type="InterPro" id="IPR021994">
    <property type="entry name" value="DUF3592"/>
</dbReference>
<evidence type="ECO:0000256" key="1">
    <source>
        <dbReference type="SAM" id="Phobius"/>
    </source>
</evidence>
<evidence type="ECO:0000259" key="2">
    <source>
        <dbReference type="Pfam" id="PF12158"/>
    </source>
</evidence>
<dbReference type="RefSeq" id="WP_128641704.1">
    <property type="nucleotide sequence ID" value="NZ_CP008947.1"/>
</dbReference>
<feature type="domain" description="DUF3592" evidence="2">
    <location>
        <begin position="38"/>
        <end position="102"/>
    </location>
</feature>
<sequence>MITVWVIAGAFLLFRGVPGVLALWRSRSWTGSECSIVDVRPSIIYSYRVGSDEFVGQRRTFDPGPALGASLSDAGRGEFVVGQSLWLWYDPRNPQSSVLRRSAFVSMLLIVLGLTSLALATSTLFSGDAP</sequence>
<name>A0A076EVM2_RHOOP</name>
<proteinExistence type="predicted"/>
<evidence type="ECO:0000313" key="4">
    <source>
        <dbReference type="Proteomes" id="UP000028488"/>
    </source>
</evidence>
<evidence type="ECO:0000313" key="3">
    <source>
        <dbReference type="EMBL" id="AII09438.1"/>
    </source>
</evidence>